<feature type="transmembrane region" description="Helical" evidence="11">
    <location>
        <begin position="1374"/>
        <end position="1392"/>
    </location>
</feature>
<name>A0AAD6R9N8_9ROSI</name>
<dbReference type="InterPro" id="IPR029044">
    <property type="entry name" value="Nucleotide-diphossugar_trans"/>
</dbReference>
<dbReference type="GO" id="GO:0016020">
    <property type="term" value="C:membrane"/>
    <property type="evidence" value="ECO:0007669"/>
    <property type="project" value="InterPro"/>
</dbReference>
<keyword evidence="4 11" id="KW-0812">Transmembrane</keyword>
<comment type="subcellular location">
    <subcellularLocation>
        <location evidence="1">Endomembrane system</location>
        <topology evidence="1">Multi-pass membrane protein</topology>
    </subcellularLocation>
</comment>
<dbReference type="SUPFAM" id="SSF53448">
    <property type="entry name" value="Nucleotide-diphospho-sugar transferases"/>
    <property type="match status" value="3"/>
</dbReference>
<feature type="binding site" evidence="10">
    <location>
        <position position="1628"/>
    </location>
    <ligand>
        <name>Mn(2+)</name>
        <dbReference type="ChEBI" id="CHEBI:29035"/>
    </ligand>
</feature>
<accession>A0AAD6R9N8</accession>
<dbReference type="Proteomes" id="UP001164929">
    <property type="component" value="Chromosome 3"/>
</dbReference>
<feature type="transmembrane region" description="Helical" evidence="11">
    <location>
        <begin position="1947"/>
        <end position="1969"/>
    </location>
</feature>
<dbReference type="FunFam" id="3.90.550.10:FF:000135">
    <property type="entry name" value="Cellulose synthase-like protein G3"/>
    <property type="match status" value="3"/>
</dbReference>
<feature type="transmembrane region" description="Helical" evidence="11">
    <location>
        <begin position="27"/>
        <end position="46"/>
    </location>
</feature>
<feature type="transmembrane region" description="Helical" evidence="11">
    <location>
        <begin position="1144"/>
        <end position="1165"/>
    </location>
</feature>
<feature type="transmembrane region" description="Helical" evidence="11">
    <location>
        <begin position="564"/>
        <end position="586"/>
    </location>
</feature>
<feature type="transmembrane region" description="Helical" evidence="11">
    <location>
        <begin position="523"/>
        <end position="544"/>
    </location>
</feature>
<dbReference type="GO" id="GO:0012505">
    <property type="term" value="C:endomembrane system"/>
    <property type="evidence" value="ECO:0007669"/>
    <property type="project" value="UniProtKB-SubCell"/>
</dbReference>
<keyword evidence="7" id="KW-0961">Cell wall biogenesis/degradation</keyword>
<feature type="transmembrane region" description="Helical" evidence="11">
    <location>
        <begin position="1989"/>
        <end position="2011"/>
    </location>
</feature>
<feature type="transmembrane region" description="Helical" evidence="11">
    <location>
        <begin position="1905"/>
        <end position="1926"/>
    </location>
</feature>
<protein>
    <submittedName>
        <fullName evidence="12">Uncharacterized protein</fullName>
    </submittedName>
</protein>
<evidence type="ECO:0000256" key="1">
    <source>
        <dbReference type="ARBA" id="ARBA00004127"/>
    </source>
</evidence>
<feature type="transmembrane region" description="Helical" evidence="11">
    <location>
        <begin position="648"/>
        <end position="670"/>
    </location>
</feature>
<keyword evidence="6 11" id="KW-0472">Membrane</keyword>
<dbReference type="InterPro" id="IPR005150">
    <property type="entry name" value="Cellulose_synth"/>
</dbReference>
<dbReference type="Gene3D" id="3.90.550.10">
    <property type="entry name" value="Spore Coat Polysaccharide Biosynthesis Protein SpsA, Chain A"/>
    <property type="match status" value="3"/>
</dbReference>
<keyword evidence="2" id="KW-0328">Glycosyltransferase</keyword>
<evidence type="ECO:0000256" key="9">
    <source>
        <dbReference type="PIRSR" id="PIRSR605150-2"/>
    </source>
</evidence>
<feature type="binding site" evidence="10">
    <location>
        <position position="1652"/>
    </location>
    <ligand>
        <name>Mn(2+)</name>
        <dbReference type="ChEBI" id="CHEBI:29035"/>
    </ligand>
</feature>
<comment type="caution">
    <text evidence="12">The sequence shown here is derived from an EMBL/GenBank/DDBJ whole genome shotgun (WGS) entry which is preliminary data.</text>
</comment>
<feature type="transmembrane region" description="Helical" evidence="11">
    <location>
        <begin position="773"/>
        <end position="792"/>
    </location>
</feature>
<feature type="transmembrane region" description="Helical" evidence="11">
    <location>
        <begin position="52"/>
        <end position="78"/>
    </location>
</feature>
<gene>
    <name evidence="12" type="ORF">NC653_009216</name>
</gene>
<evidence type="ECO:0000256" key="3">
    <source>
        <dbReference type="ARBA" id="ARBA00022679"/>
    </source>
</evidence>
<organism evidence="12 13">
    <name type="scientific">Populus alba x Populus x berolinensis</name>
    <dbReference type="NCBI Taxonomy" id="444605"/>
    <lineage>
        <taxon>Eukaryota</taxon>
        <taxon>Viridiplantae</taxon>
        <taxon>Streptophyta</taxon>
        <taxon>Embryophyta</taxon>
        <taxon>Tracheophyta</taxon>
        <taxon>Spermatophyta</taxon>
        <taxon>Magnoliopsida</taxon>
        <taxon>eudicotyledons</taxon>
        <taxon>Gunneridae</taxon>
        <taxon>Pentapetalae</taxon>
        <taxon>rosids</taxon>
        <taxon>fabids</taxon>
        <taxon>Malpighiales</taxon>
        <taxon>Salicaceae</taxon>
        <taxon>Saliceae</taxon>
        <taxon>Populus</taxon>
    </lineage>
</organism>
<sequence length="2114" mass="237665">MEGRLKGQAATNVAPPLHTVKPLPRTIFNRVFAAIYVLAILTLLYYHAKTLIYSTTLVSFSTTLALLFSDLVLAFMWVNTQTFRMCPVYRKQFPENVEKVLKRSDFPDFDVFVCTADPYKEPPIGVVNTALSVMAYDYPTEKMSVYISDDGGSALTLFAFMEAAKFATHWLPFCKKNNILERSPEALFESNHPCTSESEKIKMMYESMKDKVGHVLERGAVGDQYITSDHEREAFNKWSNNFTRQDHPAVIQVLLDASKDKDIDGYSMPNLIYISRGKSKASPHHFKAGALNALLRVSGSMTNAPMILSLDCDFRSNDPQTPLRVLCYLCDPAISPDFAYVQFPQLFQGINKSDIYNAEYKRLFQINMLGFDGFSGPNHVGTGGFFRRRSFFGSPSRLILPEIPELAPDYVADKPIQSHSILSLAHRVANCNYENQTDWGSKIGFRYGSLVEDFYTGFRMHCEGWKSLFCNPDRPAFFGDVPTSLIGALDQQKRWSVGLLEVGFSKYSPATYGVRTMGPLMGLAYAQMAFWPLWSIPITAYAFLPQLALLNKVYIFPKVSEPWFFLYAFLFLGAYGQDCLEFILAGGTIQRWWSDQRFWIIRGITSYVFGSMEFFLKFLGISAFGFTVTSKAVDAEQSKRYEQGIFEFGVHSPMFVTLTMAAIINLISFSQGLVEVCRGNDLEGLFVQMFISGFAVVNCWPIYEAIALRNDNGKMPIKTTIMATLLAGAFYAAASFICSMGARARQQGGSAIQATSTGGHPSLHTVKPLGRTLFNRVFAAIYALSILALLFYHAKTLFYSPALVSFSVTLALLISDLVLAFFWIMYESMKVKVERVLERGEVDDENITSGQEREAFNKWADSFTRQDHPAVIQVLLDASKDRDIAGYSMPNLIYVSREKNKASPHHFKAGALNALLRVSGCMTNAPIILTLDCDSCSNDPETPLRAMCYLSDPETRPQLAYVQFPQIFRGINKSDIYNAEFKRLYRINVMGFDGLSGPNYLGTGCFFQRRAFYGSPSILASPEIPELAPDYIVDKPIQSQPVLALAHQVASCNYENRSYWGSKIGFRYGSLSEDYHTGFRMQCEGWKSIFCDPERPAFLGDVPITLNDALNQQKRWSIGLLEVGLSKYSPATFGVKEIGLLMGLAYAQSAFWAIWSIPITTYAFLPQLALLNKVYIFPKVSEPWFFLYAFIFLGAYGQDFVDFILAGGSIQRWWSDQRFWIIRGISSYVFGSVEFFLKFLGISSFGFNVTSKVVDNEQSKRYGQGIFEFGVHSPMFVTLTMAAIINLISFSQGLVEVFRGNNWEGLFVQMFISGFAVVNSWPIYEAIAWRKDRGKMPIKTSIIATLLAESGTTKASTGGGPPPLHTVKPMGITIFNRMFATVYALAILALFYHHTKRLLCSPTIVSFSLNLALSLSDFVLTFMWINTQTYRMCPVYRKQFPENVEKVMKRSDFPALDVFICTADPYKEPPIGVVNTALSVMAYDYPTEKISVYVSDDGGSALTLFSFMEAAKFSTHWLPFCKKNKILERSPEAYFESNHPCTSETGKIEVMYKSMKAKVEHALEKGEVDDQQHEIFNKWTDNFTRQDHPAVIQVLLDASKDKDIAGNLMPNLIYVSRGKCKALPHHFKAGALNALLRVSSNMTNAPIILTLDCDFCSNDPRTLLRAMCYLCDPAIRSTLAYVQFPQIYRGINKNDIYCGEFKRLFVINTMGMDGVEGPNYVGTGCFFHRRSFFGSPSSLISPEIPELSPDHVVDKPIQSQSVLALAHQVADCNYENQTDWGSKIGFRYGSLVEDYYTGFRLQCEGWKSILCNPERPAFFGHVPINFADALNQQKRWSIGLLEVAFSKHSPATFGVRSKGILMGLGYAQLAFWAIWSIPITTYAFLPQLALLNQVSIFPKVSESWFFLYAFLFLGAYGQDCLDFVLAGGSVQRWWNDQRFWHIRGVTCYLFGSIEFFLKFLGISASGFTVTSKAVDAEQSKRYEQGIFEFGVHSPMFVTLTMAAIINLISFSQGLGEVFRGNDLEGLFMQMFISGFAVVNCWPIYEAIALRNDNGKMPIKTTIMATLLAGALYMAASFIFKRQDATGHFMASLIHNSRAESKSTSNHHLRACALN</sequence>
<reference evidence="12" key="1">
    <citation type="journal article" date="2023" name="Mol. Ecol. Resour.">
        <title>Chromosome-level genome assembly of a triploid poplar Populus alba 'Berolinensis'.</title>
        <authorList>
            <person name="Chen S."/>
            <person name="Yu Y."/>
            <person name="Wang X."/>
            <person name="Wang S."/>
            <person name="Zhang T."/>
            <person name="Zhou Y."/>
            <person name="He R."/>
            <person name="Meng N."/>
            <person name="Wang Y."/>
            <person name="Liu W."/>
            <person name="Liu Z."/>
            <person name="Liu J."/>
            <person name="Guo Q."/>
            <person name="Huang H."/>
            <person name="Sederoff R.R."/>
            <person name="Wang G."/>
            <person name="Qu G."/>
            <person name="Chen S."/>
        </authorList>
    </citation>
    <scope>NUCLEOTIDE SEQUENCE</scope>
    <source>
        <strain evidence="12">SC-2020</strain>
    </source>
</reference>
<feature type="transmembrane region" description="Helical" evidence="11">
    <location>
        <begin position="682"/>
        <end position="703"/>
    </location>
</feature>
<dbReference type="GO" id="GO:0030244">
    <property type="term" value="P:cellulose biosynthetic process"/>
    <property type="evidence" value="ECO:0007669"/>
    <property type="project" value="InterPro"/>
</dbReference>
<evidence type="ECO:0000256" key="6">
    <source>
        <dbReference type="ARBA" id="ARBA00023136"/>
    </source>
</evidence>
<keyword evidence="5 11" id="KW-1133">Transmembrane helix</keyword>
<feature type="binding site" evidence="9">
    <location>
        <position position="1468"/>
    </location>
    <ligand>
        <name>UDP-alpha-D-glucose</name>
        <dbReference type="ChEBI" id="CHEBI:58885"/>
    </ligand>
</feature>
<evidence type="ECO:0000256" key="11">
    <source>
        <dbReference type="SAM" id="Phobius"/>
    </source>
</evidence>
<keyword evidence="13" id="KW-1185">Reference proteome</keyword>
<feature type="binding site" evidence="9">
    <location>
        <position position="1497"/>
    </location>
    <ligand>
        <name>UDP-alpha-D-glucose</name>
        <dbReference type="ChEBI" id="CHEBI:58885"/>
    </ligand>
</feature>
<feature type="transmembrane region" description="Helical" evidence="11">
    <location>
        <begin position="1404"/>
        <end position="1425"/>
    </location>
</feature>
<keyword evidence="3" id="KW-0808">Transferase</keyword>
<dbReference type="Pfam" id="PF03552">
    <property type="entry name" value="Cellulose_synt"/>
    <property type="match status" value="6"/>
</dbReference>
<feature type="transmembrane region" description="Helical" evidence="11">
    <location>
        <begin position="1866"/>
        <end position="1885"/>
    </location>
</feature>
<feature type="transmembrane region" description="Helical" evidence="11">
    <location>
        <begin position="1310"/>
        <end position="1329"/>
    </location>
</feature>
<feature type="transmembrane region" description="Helical" evidence="11">
    <location>
        <begin position="2056"/>
        <end position="2079"/>
    </location>
</feature>
<proteinExistence type="predicted"/>
<dbReference type="PANTHER" id="PTHR13301">
    <property type="entry name" value="X-BOX TRANSCRIPTION FACTOR-RELATED"/>
    <property type="match status" value="1"/>
</dbReference>
<feature type="active site" evidence="8">
    <location>
        <position position="1497"/>
    </location>
</feature>
<evidence type="ECO:0000256" key="2">
    <source>
        <dbReference type="ARBA" id="ARBA00022676"/>
    </source>
</evidence>
<feature type="transmembrane region" description="Helical" evidence="11">
    <location>
        <begin position="2023"/>
        <end position="2044"/>
    </location>
</feature>
<evidence type="ECO:0000256" key="5">
    <source>
        <dbReference type="ARBA" id="ARBA00022989"/>
    </source>
</evidence>
<evidence type="ECO:0000256" key="4">
    <source>
        <dbReference type="ARBA" id="ARBA00022692"/>
    </source>
</evidence>
<feature type="transmembrane region" description="Helical" evidence="11">
    <location>
        <begin position="1269"/>
        <end position="1290"/>
    </location>
</feature>
<feature type="transmembrane region" description="Helical" evidence="11">
    <location>
        <begin position="715"/>
        <end position="737"/>
    </location>
</feature>
<evidence type="ECO:0000313" key="13">
    <source>
        <dbReference type="Proteomes" id="UP001164929"/>
    </source>
</evidence>
<feature type="active site" evidence="8">
    <location>
        <position position="1794"/>
    </location>
</feature>
<dbReference type="GO" id="GO:0071555">
    <property type="term" value="P:cell wall organization"/>
    <property type="evidence" value="ECO:0007669"/>
    <property type="project" value="UniProtKB-KW"/>
</dbReference>
<feature type="transmembrane region" description="Helical" evidence="11">
    <location>
        <begin position="1185"/>
        <end position="1205"/>
    </location>
</feature>
<evidence type="ECO:0000256" key="8">
    <source>
        <dbReference type="PIRSR" id="PIRSR605150-1"/>
    </source>
</evidence>
<dbReference type="GO" id="GO:0016760">
    <property type="term" value="F:cellulose synthase (UDP-forming) activity"/>
    <property type="evidence" value="ECO:0007669"/>
    <property type="project" value="InterPro"/>
</dbReference>
<feature type="binding site" evidence="9">
    <location>
        <position position="1467"/>
    </location>
    <ligand>
        <name>UDP-alpha-D-glucose</name>
        <dbReference type="ChEBI" id="CHEBI:58885"/>
    </ligand>
</feature>
<feature type="transmembrane region" description="Helical" evidence="11">
    <location>
        <begin position="607"/>
        <end position="628"/>
    </location>
</feature>
<feature type="transmembrane region" description="Helical" evidence="11">
    <location>
        <begin position="798"/>
        <end position="826"/>
    </location>
</feature>
<evidence type="ECO:0000256" key="7">
    <source>
        <dbReference type="ARBA" id="ARBA00023316"/>
    </source>
</evidence>
<evidence type="ECO:0000313" key="12">
    <source>
        <dbReference type="EMBL" id="KAJ7004272.1"/>
    </source>
</evidence>
<evidence type="ECO:0000256" key="10">
    <source>
        <dbReference type="PIRSR" id="PIRSR605150-3"/>
    </source>
</evidence>
<dbReference type="EMBL" id="JAQIZT010000003">
    <property type="protein sequence ID" value="KAJ7004272.1"/>
    <property type="molecule type" value="Genomic_DNA"/>
</dbReference>